<evidence type="ECO:0000313" key="5">
    <source>
        <dbReference type="Proteomes" id="UP000297245"/>
    </source>
</evidence>
<dbReference type="OrthoDB" id="47007at2759"/>
<dbReference type="FunFam" id="3.40.50.720:FF:000084">
    <property type="entry name" value="Short-chain dehydrogenase reductase"/>
    <property type="match status" value="1"/>
</dbReference>
<protein>
    <submittedName>
        <fullName evidence="4">NAD(P)-binding protein</fullName>
    </submittedName>
</protein>
<accession>A0A4S8KTI7</accession>
<dbReference type="Pfam" id="PF00106">
    <property type="entry name" value="adh_short"/>
    <property type="match status" value="1"/>
</dbReference>
<evidence type="ECO:0000256" key="2">
    <source>
        <dbReference type="ARBA" id="ARBA00023002"/>
    </source>
</evidence>
<evidence type="ECO:0000256" key="1">
    <source>
        <dbReference type="ARBA" id="ARBA00006484"/>
    </source>
</evidence>
<reference evidence="4 5" key="1">
    <citation type="journal article" date="2019" name="Nat. Ecol. Evol.">
        <title>Megaphylogeny resolves global patterns of mushroom evolution.</title>
        <authorList>
            <person name="Varga T."/>
            <person name="Krizsan K."/>
            <person name="Foldi C."/>
            <person name="Dima B."/>
            <person name="Sanchez-Garcia M."/>
            <person name="Sanchez-Ramirez S."/>
            <person name="Szollosi G.J."/>
            <person name="Szarkandi J.G."/>
            <person name="Papp V."/>
            <person name="Albert L."/>
            <person name="Andreopoulos W."/>
            <person name="Angelini C."/>
            <person name="Antonin V."/>
            <person name="Barry K.W."/>
            <person name="Bougher N.L."/>
            <person name="Buchanan P."/>
            <person name="Buyck B."/>
            <person name="Bense V."/>
            <person name="Catcheside P."/>
            <person name="Chovatia M."/>
            <person name="Cooper J."/>
            <person name="Damon W."/>
            <person name="Desjardin D."/>
            <person name="Finy P."/>
            <person name="Geml J."/>
            <person name="Haridas S."/>
            <person name="Hughes K."/>
            <person name="Justo A."/>
            <person name="Karasinski D."/>
            <person name="Kautmanova I."/>
            <person name="Kiss B."/>
            <person name="Kocsube S."/>
            <person name="Kotiranta H."/>
            <person name="LaButti K.M."/>
            <person name="Lechner B.E."/>
            <person name="Liimatainen K."/>
            <person name="Lipzen A."/>
            <person name="Lukacs Z."/>
            <person name="Mihaltcheva S."/>
            <person name="Morgado L.N."/>
            <person name="Niskanen T."/>
            <person name="Noordeloos M.E."/>
            <person name="Ohm R.A."/>
            <person name="Ortiz-Santana B."/>
            <person name="Ovrebo C."/>
            <person name="Racz N."/>
            <person name="Riley R."/>
            <person name="Savchenko A."/>
            <person name="Shiryaev A."/>
            <person name="Soop K."/>
            <person name="Spirin V."/>
            <person name="Szebenyi C."/>
            <person name="Tomsovsky M."/>
            <person name="Tulloss R.E."/>
            <person name="Uehling J."/>
            <person name="Grigoriev I.V."/>
            <person name="Vagvolgyi C."/>
            <person name="Papp T."/>
            <person name="Martin F.M."/>
            <person name="Miettinen O."/>
            <person name="Hibbett D.S."/>
            <person name="Nagy L.G."/>
        </authorList>
    </citation>
    <scope>NUCLEOTIDE SEQUENCE [LARGE SCALE GENOMIC DNA]</scope>
    <source>
        <strain evidence="4 5">CBS 962.96</strain>
    </source>
</reference>
<evidence type="ECO:0000313" key="4">
    <source>
        <dbReference type="EMBL" id="THU79164.1"/>
    </source>
</evidence>
<organism evidence="4 5">
    <name type="scientific">Dendrothele bispora (strain CBS 962.96)</name>
    <dbReference type="NCBI Taxonomy" id="1314807"/>
    <lineage>
        <taxon>Eukaryota</taxon>
        <taxon>Fungi</taxon>
        <taxon>Dikarya</taxon>
        <taxon>Basidiomycota</taxon>
        <taxon>Agaricomycotina</taxon>
        <taxon>Agaricomycetes</taxon>
        <taxon>Agaricomycetidae</taxon>
        <taxon>Agaricales</taxon>
        <taxon>Agaricales incertae sedis</taxon>
        <taxon>Dendrothele</taxon>
    </lineage>
</organism>
<proteinExistence type="inferred from homology"/>
<dbReference type="Proteomes" id="UP000297245">
    <property type="component" value="Unassembled WGS sequence"/>
</dbReference>
<dbReference type="InterPro" id="IPR036291">
    <property type="entry name" value="NAD(P)-bd_dom_sf"/>
</dbReference>
<sequence length="252" mass="26556">MEGKIAIVTGASSGMGLATAQVFISSGWRVFGVDLSPAPSSITSTNFQFLQIDITQQDAPKKIVSSCQKSFGSRIDALLNIAGIIDRLKGVDSLPDEEWDKILAVNLTAPVRLMREVVNVMKEQKSGCIINVSSKAGISGAAGGVAYTAAKHGIVGATKNTAWIYKDEGIRCNAICPGAVVTNIMPNSGSDPSQWDKFGGPKIQPIIDIHVPDLAHTLDASYPANLMFFLVSDAAKGVNGAIVPIDNAWSVI</sequence>
<dbReference type="PRINTS" id="PR00080">
    <property type="entry name" value="SDRFAMILY"/>
</dbReference>
<gene>
    <name evidence="4" type="ORF">K435DRAFT_785953</name>
</gene>
<dbReference type="CDD" id="cd05233">
    <property type="entry name" value="SDR_c"/>
    <property type="match status" value="1"/>
</dbReference>
<name>A0A4S8KTI7_DENBC</name>
<dbReference type="GO" id="GO:0016491">
    <property type="term" value="F:oxidoreductase activity"/>
    <property type="evidence" value="ECO:0007669"/>
    <property type="project" value="UniProtKB-KW"/>
</dbReference>
<dbReference type="InterPro" id="IPR002347">
    <property type="entry name" value="SDR_fam"/>
</dbReference>
<dbReference type="SUPFAM" id="SSF51735">
    <property type="entry name" value="NAD(P)-binding Rossmann-fold domains"/>
    <property type="match status" value="1"/>
</dbReference>
<dbReference type="AlphaFoldDB" id="A0A4S8KTI7"/>
<dbReference type="PANTHER" id="PTHR24321">
    <property type="entry name" value="DEHYDROGENASES, SHORT CHAIN"/>
    <property type="match status" value="1"/>
</dbReference>
<dbReference type="PANTHER" id="PTHR24321:SF8">
    <property type="entry name" value="ESTRADIOL 17-BETA-DEHYDROGENASE 8-RELATED"/>
    <property type="match status" value="1"/>
</dbReference>
<evidence type="ECO:0000256" key="3">
    <source>
        <dbReference type="RuleBase" id="RU000363"/>
    </source>
</evidence>
<dbReference type="PRINTS" id="PR00081">
    <property type="entry name" value="GDHRDH"/>
</dbReference>
<comment type="similarity">
    <text evidence="1 3">Belongs to the short-chain dehydrogenases/reductases (SDR) family.</text>
</comment>
<keyword evidence="5" id="KW-1185">Reference proteome</keyword>
<dbReference type="EMBL" id="ML180068">
    <property type="protein sequence ID" value="THU79164.1"/>
    <property type="molecule type" value="Genomic_DNA"/>
</dbReference>
<dbReference type="Gene3D" id="3.40.50.720">
    <property type="entry name" value="NAD(P)-binding Rossmann-like Domain"/>
    <property type="match status" value="1"/>
</dbReference>
<keyword evidence="2" id="KW-0560">Oxidoreductase</keyword>